<keyword evidence="9" id="KW-1185">Reference proteome</keyword>
<dbReference type="InterPro" id="IPR051486">
    <property type="entry name" value="Hcy_S-methyltransferase"/>
</dbReference>
<evidence type="ECO:0000256" key="3">
    <source>
        <dbReference type="ARBA" id="ARBA00022723"/>
    </source>
</evidence>
<evidence type="ECO:0000256" key="1">
    <source>
        <dbReference type="ARBA" id="ARBA00022603"/>
    </source>
</evidence>
<dbReference type="PANTHER" id="PTHR46015:SF1">
    <property type="entry name" value="HOMOCYSTEINE S-METHYLTRANSFERASE-LIKE ISOFORM 1"/>
    <property type="match status" value="1"/>
</dbReference>
<dbReference type="InParanoid" id="U5H4H7"/>
<keyword evidence="4 5" id="KW-0862">Zinc</keyword>
<dbReference type="InterPro" id="IPR003726">
    <property type="entry name" value="HCY_dom"/>
</dbReference>
<dbReference type="InterPro" id="IPR036589">
    <property type="entry name" value="HCY_dom_sf"/>
</dbReference>
<evidence type="ECO:0000313" key="8">
    <source>
        <dbReference type="EnsemblFungi" id="MVLG_02217T0"/>
    </source>
</evidence>
<dbReference type="PROSITE" id="PS50970">
    <property type="entry name" value="HCY"/>
    <property type="match status" value="1"/>
</dbReference>
<reference evidence="7 9" key="3">
    <citation type="journal article" date="2015" name="BMC Genomics">
        <title>Sex and parasites: genomic and transcriptomic analysis of Microbotryum lychnidis-dioicae, the biotrophic and plant-castrating anther smut fungus.</title>
        <authorList>
            <person name="Perlin M.H."/>
            <person name="Amselem J."/>
            <person name="Fontanillas E."/>
            <person name="Toh S.S."/>
            <person name="Chen Z."/>
            <person name="Goldberg J."/>
            <person name="Duplessis S."/>
            <person name="Henrissat B."/>
            <person name="Young S."/>
            <person name="Zeng Q."/>
            <person name="Aguileta G."/>
            <person name="Petit E."/>
            <person name="Badouin H."/>
            <person name="Andrews J."/>
            <person name="Razeeq D."/>
            <person name="Gabaldon T."/>
            <person name="Quesneville H."/>
            <person name="Giraud T."/>
            <person name="Hood M.E."/>
            <person name="Schultz D.J."/>
            <person name="Cuomo C.A."/>
        </authorList>
    </citation>
    <scope>NUCLEOTIDE SEQUENCE [LARGE SCALE GENOMIC DNA]</scope>
    <source>
        <strain evidence="9">p1A1 Lamole</strain>
        <strain evidence="7">P1A1 Lamole</strain>
    </source>
</reference>
<gene>
    <name evidence="7" type="ORF">MVLG_02217</name>
</gene>
<feature type="domain" description="Hcy-binding" evidence="6">
    <location>
        <begin position="32"/>
        <end position="438"/>
    </location>
</feature>
<feature type="binding site" evidence="5">
    <location>
        <position position="423"/>
    </location>
    <ligand>
        <name>Zn(2+)</name>
        <dbReference type="ChEBI" id="CHEBI:29105"/>
    </ligand>
</feature>
<dbReference type="GO" id="GO:0009086">
    <property type="term" value="P:methionine biosynthetic process"/>
    <property type="evidence" value="ECO:0007669"/>
    <property type="project" value="TreeGrafter"/>
</dbReference>
<evidence type="ECO:0000259" key="6">
    <source>
        <dbReference type="PROSITE" id="PS50970"/>
    </source>
</evidence>
<dbReference type="PANTHER" id="PTHR46015">
    <property type="entry name" value="ZGC:172121"/>
    <property type="match status" value="1"/>
</dbReference>
<evidence type="ECO:0000256" key="4">
    <source>
        <dbReference type="ARBA" id="ARBA00022833"/>
    </source>
</evidence>
<comment type="cofactor">
    <cofactor evidence="5">
        <name>Zn(2+)</name>
        <dbReference type="ChEBI" id="CHEBI:29105"/>
    </cofactor>
</comment>
<reference evidence="9" key="1">
    <citation type="submission" date="2010-11" db="EMBL/GenBank/DDBJ databases">
        <title>The genome sequence of Microbotryum violaceum strain p1A1 Lamole.</title>
        <authorList>
            <person name="Cuomo C."/>
            <person name="Perlin M."/>
            <person name="Young S.K."/>
            <person name="Zeng Q."/>
            <person name="Gargeya S."/>
            <person name="Alvarado L."/>
            <person name="Berlin A."/>
            <person name="Chapman S.B."/>
            <person name="Chen Z."/>
            <person name="Freedman E."/>
            <person name="Gellesch M."/>
            <person name="Goldberg J."/>
            <person name="Griggs A."/>
            <person name="Gujja S."/>
            <person name="Heilman E."/>
            <person name="Heiman D."/>
            <person name="Howarth C."/>
            <person name="Mehta T."/>
            <person name="Neiman D."/>
            <person name="Pearson M."/>
            <person name="Roberts A."/>
            <person name="Saif S."/>
            <person name="Shea T."/>
            <person name="Shenoy N."/>
            <person name="Sisk P."/>
            <person name="Stolte C."/>
            <person name="Sykes S."/>
            <person name="White J."/>
            <person name="Yandava C."/>
            <person name="Haas B."/>
            <person name="Nusbaum C."/>
            <person name="Birren B."/>
        </authorList>
    </citation>
    <scope>NUCLEOTIDE SEQUENCE [LARGE SCALE GENOMIC DNA]</scope>
    <source>
        <strain evidence="9">p1A1 Lamole</strain>
    </source>
</reference>
<dbReference type="EMBL" id="GL541658">
    <property type="protein sequence ID" value="KDE07546.1"/>
    <property type="molecule type" value="Genomic_DNA"/>
</dbReference>
<dbReference type="GO" id="GO:0032259">
    <property type="term" value="P:methylation"/>
    <property type="evidence" value="ECO:0007669"/>
    <property type="project" value="UniProtKB-KW"/>
</dbReference>
<dbReference type="EMBL" id="AEIJ01000218">
    <property type="status" value="NOT_ANNOTATED_CDS"/>
    <property type="molecule type" value="Genomic_DNA"/>
</dbReference>
<organism evidence="7">
    <name type="scientific">Microbotryum lychnidis-dioicae (strain p1A1 Lamole / MvSl-1064)</name>
    <name type="common">Anther smut fungus</name>
    <dbReference type="NCBI Taxonomy" id="683840"/>
    <lineage>
        <taxon>Eukaryota</taxon>
        <taxon>Fungi</taxon>
        <taxon>Dikarya</taxon>
        <taxon>Basidiomycota</taxon>
        <taxon>Pucciniomycotina</taxon>
        <taxon>Microbotryomycetes</taxon>
        <taxon>Microbotryales</taxon>
        <taxon>Microbotryaceae</taxon>
        <taxon>Microbotryum</taxon>
    </lineage>
</organism>
<dbReference type="Gene3D" id="3.20.20.330">
    <property type="entry name" value="Homocysteine-binding-like domain"/>
    <property type="match status" value="1"/>
</dbReference>
<dbReference type="GO" id="GO:0046872">
    <property type="term" value="F:metal ion binding"/>
    <property type="evidence" value="ECO:0007669"/>
    <property type="project" value="UniProtKB-KW"/>
</dbReference>
<feature type="binding site" evidence="5">
    <location>
        <position position="424"/>
    </location>
    <ligand>
        <name>Zn(2+)</name>
        <dbReference type="ChEBI" id="CHEBI:29105"/>
    </ligand>
</feature>
<accession>U5H4H7</accession>
<feature type="binding site" evidence="5">
    <location>
        <position position="327"/>
    </location>
    <ligand>
        <name>Zn(2+)</name>
        <dbReference type="ChEBI" id="CHEBI:29105"/>
    </ligand>
</feature>
<dbReference type="OMA" id="TECYEAQ"/>
<evidence type="ECO:0000313" key="9">
    <source>
        <dbReference type="Proteomes" id="UP000017200"/>
    </source>
</evidence>
<protein>
    <recommendedName>
        <fullName evidence="6">Hcy-binding domain-containing protein</fullName>
    </recommendedName>
</protein>
<reference evidence="8" key="4">
    <citation type="submission" date="2015-06" db="UniProtKB">
        <authorList>
            <consortium name="EnsemblFungi"/>
        </authorList>
    </citation>
    <scope>IDENTIFICATION</scope>
</reference>
<dbReference type="SUPFAM" id="SSF82282">
    <property type="entry name" value="Homocysteine S-methyltransferase"/>
    <property type="match status" value="1"/>
</dbReference>
<dbReference type="EnsemblFungi" id="MVLG_02217T0">
    <property type="protein sequence ID" value="MVLG_02217T0"/>
    <property type="gene ID" value="MVLG_02217"/>
</dbReference>
<reference evidence="7" key="2">
    <citation type="submission" date="2010-11" db="EMBL/GenBank/DDBJ databases">
        <authorList>
            <consortium name="The Broad Institute Genome Sequencing Platform"/>
            <person name="Earl A."/>
            <person name="Ward D."/>
            <person name="Feldgarden M."/>
            <person name="Gevers D."/>
            <person name="Butler R."/>
            <person name="Young S.K."/>
            <person name="Zeng Q."/>
            <person name="Gargeya S."/>
            <person name="Fitzgerald M."/>
            <person name="Haas B."/>
            <person name="Abouelleil A."/>
            <person name="Alvarado L."/>
            <person name="Arachchi H.M."/>
            <person name="Berlin A."/>
            <person name="Brown A."/>
            <person name="Chapman S.B."/>
            <person name="Chen Z."/>
            <person name="Dunbar C."/>
            <person name="Freedman E."/>
            <person name="Gearin G."/>
            <person name="Gellesch M."/>
            <person name="Goldberg J."/>
            <person name="Griggs A."/>
            <person name="Gujja S."/>
            <person name="Heilman E."/>
            <person name="Heiman D."/>
            <person name="Howarth C."/>
            <person name="Larson L."/>
            <person name="Lui A."/>
            <person name="MacDonald P.J.P."/>
            <person name="Mehta T."/>
            <person name="Montmayeur A."/>
            <person name="Murphy C."/>
            <person name="Neiman D."/>
            <person name="Pearson M."/>
            <person name="Priest M."/>
            <person name="Roberts A."/>
            <person name="Saif S."/>
            <person name="Shea T."/>
            <person name="Shenoy N."/>
            <person name="Sisk P."/>
            <person name="Stolte C."/>
            <person name="Sykes S."/>
            <person name="White J."/>
            <person name="Yandava C."/>
            <person name="Wortman J."/>
            <person name="Nusbaum C."/>
            <person name="Birren B."/>
        </authorList>
    </citation>
    <scope>NUCLEOTIDE SEQUENCE</scope>
    <source>
        <strain evidence="7">P1A1 Lamole</strain>
    </source>
</reference>
<dbReference type="GO" id="GO:0008898">
    <property type="term" value="F:S-adenosylmethionine-homocysteine S-methyltransferase activity"/>
    <property type="evidence" value="ECO:0007669"/>
    <property type="project" value="TreeGrafter"/>
</dbReference>
<dbReference type="GO" id="GO:0033528">
    <property type="term" value="P:S-methylmethionine cycle"/>
    <property type="evidence" value="ECO:0007669"/>
    <property type="project" value="TreeGrafter"/>
</dbReference>
<keyword evidence="3 5" id="KW-0479">Metal-binding</keyword>
<keyword evidence="2 5" id="KW-0808">Transferase</keyword>
<evidence type="ECO:0000256" key="2">
    <source>
        <dbReference type="ARBA" id="ARBA00022679"/>
    </source>
</evidence>
<dbReference type="OrthoDB" id="261426at2759"/>
<dbReference type="Proteomes" id="UP000017200">
    <property type="component" value="Unassembled WGS sequence"/>
</dbReference>
<evidence type="ECO:0000313" key="7">
    <source>
        <dbReference type="EMBL" id="KDE07546.1"/>
    </source>
</evidence>
<dbReference type="Pfam" id="PF02574">
    <property type="entry name" value="S-methyl_trans"/>
    <property type="match status" value="1"/>
</dbReference>
<sequence length="447" mass="48582">MVQGSRHDDAMAAMVDSSPRSRNDDWPGFTDVFPSSKFGPTPVVVMDGGMGTTLQAPPFSQNIDSALWSSELLATSEGRETLARLHATWVEAGAECIGSNSYQSFLPLFLPRTSTHNCTQEAHETMLSALKCITSTSPEVRSTSSFSSTSRGHFPVLSLGPFGAVCYPGQEYAGLYPSPFGSRGTPANIAYDVEAITLPSVPVTHDPEEDNLTAFHLRRLNDFVEAKEWNRMKLIAFETIPVIKEARATRRAMQIFNGRIAGNDGRSKARLPFYISFVFPLDGQGRIRYPDAGMVGSSLDEQMELLVEAVFGDREGEEVADGFGINCSNPTRIEEVLQSLHKAMKASSDVAKRTEKPWLVLYPDGGAVYDVFTKTWSNPLGLTVEQWASLLVENVESSLAIQSKRMGSRGDEALWGGVIAGGCCKAGPEAIRALGKELAARKLTTLA</sequence>
<dbReference type="STRING" id="683840.U5H4H7"/>
<dbReference type="HOGENOM" id="CLU_004914_3_2_1"/>
<dbReference type="AlphaFoldDB" id="U5H4H7"/>
<name>U5H4H7_USTV1</name>
<evidence type="ECO:0000256" key="5">
    <source>
        <dbReference type="PROSITE-ProRule" id="PRU00333"/>
    </source>
</evidence>
<proteinExistence type="predicted"/>
<keyword evidence="1 5" id="KW-0489">Methyltransferase</keyword>